<evidence type="ECO:0000313" key="1">
    <source>
        <dbReference type="EMBL" id="HCJ98925.1"/>
    </source>
</evidence>
<organism evidence="1 2">
    <name type="scientific">Serratia grimesii</name>
    <dbReference type="NCBI Taxonomy" id="82995"/>
    <lineage>
        <taxon>Bacteria</taxon>
        <taxon>Pseudomonadati</taxon>
        <taxon>Pseudomonadota</taxon>
        <taxon>Gammaproteobacteria</taxon>
        <taxon>Enterobacterales</taxon>
        <taxon>Yersiniaceae</taxon>
        <taxon>Serratia</taxon>
    </lineage>
</organism>
<dbReference type="EMBL" id="DPSM01000007">
    <property type="protein sequence ID" value="HCJ98925.1"/>
    <property type="molecule type" value="Genomic_DNA"/>
</dbReference>
<dbReference type="AlphaFoldDB" id="A0A9C7QRR5"/>
<name>A0A9C7QRR5_9GAMM</name>
<dbReference type="RefSeq" id="WP_278430391.1">
    <property type="nucleotide sequence ID" value="NZ_DPSM01000007.1"/>
</dbReference>
<protein>
    <recommendedName>
        <fullName evidence="3">SMODS and SLOG-associating 2TM effector domain-containing protein</fullName>
    </recommendedName>
</protein>
<proteinExistence type="predicted"/>
<evidence type="ECO:0008006" key="3">
    <source>
        <dbReference type="Google" id="ProtNLM"/>
    </source>
</evidence>
<accession>A0A9C7QRR5</accession>
<dbReference type="Proteomes" id="UP000262210">
    <property type="component" value="Unassembled WGS sequence"/>
</dbReference>
<sequence length="156" mass="17463">MAQQPTEYTLRFRIWYGYWLEVMTATINRRIDLTANAVMLILGAGIFANSGLSQLFGAIVAIISGIRVAFQHGKKSEAARQQAKRYLSLINEMHNLSVDEMNARVNMLEEFDSNALSSLFNPARNRAMISLGKKKHHEKLSIVERLVSALSGGVPR</sequence>
<reference evidence="1 2" key="1">
    <citation type="journal article" date="2018" name="Nat. Biotechnol.">
        <title>A standardized bacterial taxonomy based on genome phylogeny substantially revises the tree of life.</title>
        <authorList>
            <person name="Parks D.H."/>
            <person name="Chuvochina M."/>
            <person name="Waite D.W."/>
            <person name="Rinke C."/>
            <person name="Skarshewski A."/>
            <person name="Chaumeil P.A."/>
            <person name="Hugenholtz P."/>
        </authorList>
    </citation>
    <scope>NUCLEOTIDE SEQUENCE [LARGE SCALE GENOMIC DNA]</scope>
    <source>
        <strain evidence="1">UBA11264</strain>
    </source>
</reference>
<gene>
    <name evidence="1" type="ORF">DHV72_02725</name>
</gene>
<comment type="caution">
    <text evidence="1">The sequence shown here is derived from an EMBL/GenBank/DDBJ whole genome shotgun (WGS) entry which is preliminary data.</text>
</comment>
<evidence type="ECO:0000313" key="2">
    <source>
        <dbReference type="Proteomes" id="UP000262210"/>
    </source>
</evidence>